<proteinExistence type="predicted"/>
<gene>
    <name evidence="2" type="ORF">SLEP1_g3575</name>
</gene>
<protein>
    <submittedName>
        <fullName evidence="2">Uncharacterized protein</fullName>
    </submittedName>
</protein>
<organism evidence="2 3">
    <name type="scientific">Rubroshorea leprosula</name>
    <dbReference type="NCBI Taxonomy" id="152421"/>
    <lineage>
        <taxon>Eukaryota</taxon>
        <taxon>Viridiplantae</taxon>
        <taxon>Streptophyta</taxon>
        <taxon>Embryophyta</taxon>
        <taxon>Tracheophyta</taxon>
        <taxon>Spermatophyta</taxon>
        <taxon>Magnoliopsida</taxon>
        <taxon>eudicotyledons</taxon>
        <taxon>Gunneridae</taxon>
        <taxon>Pentapetalae</taxon>
        <taxon>rosids</taxon>
        <taxon>malvids</taxon>
        <taxon>Malvales</taxon>
        <taxon>Dipterocarpaceae</taxon>
        <taxon>Rubroshorea</taxon>
    </lineage>
</organism>
<keyword evidence="1" id="KW-1133">Transmembrane helix</keyword>
<dbReference type="Proteomes" id="UP001054252">
    <property type="component" value="Unassembled WGS sequence"/>
</dbReference>
<feature type="transmembrane region" description="Helical" evidence="1">
    <location>
        <begin position="15"/>
        <end position="34"/>
    </location>
</feature>
<keyword evidence="1" id="KW-0472">Membrane</keyword>
<evidence type="ECO:0000256" key="1">
    <source>
        <dbReference type="SAM" id="Phobius"/>
    </source>
</evidence>
<name>A0AAV5HWC1_9ROSI</name>
<keyword evidence="1" id="KW-0812">Transmembrane</keyword>
<dbReference type="AlphaFoldDB" id="A0AAV5HWC1"/>
<evidence type="ECO:0000313" key="3">
    <source>
        <dbReference type="Proteomes" id="UP001054252"/>
    </source>
</evidence>
<accession>A0AAV5HWC1</accession>
<sequence>MEESVRETTLYARDFGLTFLISLTRFFIVPCIYLHTIPGHFLKTVFACMKLCRLNMLCPMS</sequence>
<dbReference type="EMBL" id="BPVZ01000003">
    <property type="protein sequence ID" value="GKU89439.1"/>
    <property type="molecule type" value="Genomic_DNA"/>
</dbReference>
<reference evidence="2 3" key="1">
    <citation type="journal article" date="2021" name="Commun. Biol.">
        <title>The genome of Shorea leprosula (Dipterocarpaceae) highlights the ecological relevance of drought in aseasonal tropical rainforests.</title>
        <authorList>
            <person name="Ng K.K.S."/>
            <person name="Kobayashi M.J."/>
            <person name="Fawcett J.A."/>
            <person name="Hatakeyama M."/>
            <person name="Paape T."/>
            <person name="Ng C.H."/>
            <person name="Ang C.C."/>
            <person name="Tnah L.H."/>
            <person name="Lee C.T."/>
            <person name="Nishiyama T."/>
            <person name="Sese J."/>
            <person name="O'Brien M.J."/>
            <person name="Copetti D."/>
            <person name="Mohd Noor M.I."/>
            <person name="Ong R.C."/>
            <person name="Putra M."/>
            <person name="Sireger I.Z."/>
            <person name="Indrioko S."/>
            <person name="Kosugi Y."/>
            <person name="Izuno A."/>
            <person name="Isagi Y."/>
            <person name="Lee S.L."/>
            <person name="Shimizu K.K."/>
        </authorList>
    </citation>
    <scope>NUCLEOTIDE SEQUENCE [LARGE SCALE GENOMIC DNA]</scope>
    <source>
        <strain evidence="2">214</strain>
    </source>
</reference>
<evidence type="ECO:0000313" key="2">
    <source>
        <dbReference type="EMBL" id="GKU89439.1"/>
    </source>
</evidence>
<keyword evidence="3" id="KW-1185">Reference proteome</keyword>
<comment type="caution">
    <text evidence="2">The sequence shown here is derived from an EMBL/GenBank/DDBJ whole genome shotgun (WGS) entry which is preliminary data.</text>
</comment>